<proteinExistence type="predicted"/>
<dbReference type="Proteomes" id="UP000827872">
    <property type="component" value="Linkage Group LG03"/>
</dbReference>
<keyword evidence="2" id="KW-1185">Reference proteome</keyword>
<sequence>MSEMCGIPKNFVTAVRALAIVSLSLRLCVAKVVYAEKGSSVDLPCPCLHCPEQNREMNWYFDQKGAATLLFRKAQHSRVERHPAAWDRLEMLPNYSLRFSNVSDNDTCRYWCEQNNYYDLVVVTGKVEMLGITSAPGWCLKGWLWANGVVAPACDITSVEKLEVTS</sequence>
<name>A0ACB8EG02_9SAUR</name>
<organism evidence="1 2">
    <name type="scientific">Sphaerodactylus townsendi</name>
    <dbReference type="NCBI Taxonomy" id="933632"/>
    <lineage>
        <taxon>Eukaryota</taxon>
        <taxon>Metazoa</taxon>
        <taxon>Chordata</taxon>
        <taxon>Craniata</taxon>
        <taxon>Vertebrata</taxon>
        <taxon>Euteleostomi</taxon>
        <taxon>Lepidosauria</taxon>
        <taxon>Squamata</taxon>
        <taxon>Bifurcata</taxon>
        <taxon>Gekkota</taxon>
        <taxon>Sphaerodactylidae</taxon>
        <taxon>Sphaerodactylus</taxon>
    </lineage>
</organism>
<accession>A0ACB8EG02</accession>
<evidence type="ECO:0000313" key="1">
    <source>
        <dbReference type="EMBL" id="KAH7991606.1"/>
    </source>
</evidence>
<protein>
    <submittedName>
        <fullName evidence="1">Uncharacterized protein</fullName>
    </submittedName>
</protein>
<evidence type="ECO:0000313" key="2">
    <source>
        <dbReference type="Proteomes" id="UP000827872"/>
    </source>
</evidence>
<comment type="caution">
    <text evidence="1">The sequence shown here is derived from an EMBL/GenBank/DDBJ whole genome shotgun (WGS) entry which is preliminary data.</text>
</comment>
<gene>
    <name evidence="1" type="ORF">K3G42_007806</name>
</gene>
<dbReference type="EMBL" id="CM037616">
    <property type="protein sequence ID" value="KAH7991606.1"/>
    <property type="molecule type" value="Genomic_DNA"/>
</dbReference>
<reference evidence="1" key="1">
    <citation type="submission" date="2021-08" db="EMBL/GenBank/DDBJ databases">
        <title>The first chromosome-level gecko genome reveals the dynamic sex chromosomes of Neotropical dwarf geckos (Sphaerodactylidae: Sphaerodactylus).</title>
        <authorList>
            <person name="Pinto B.J."/>
            <person name="Keating S.E."/>
            <person name="Gamble T."/>
        </authorList>
    </citation>
    <scope>NUCLEOTIDE SEQUENCE</scope>
    <source>
        <strain evidence="1">TG3544</strain>
    </source>
</reference>